<sequence>MKISSLVHGSNLALEERKRLLQRKEASEIYKKHAKYTDTSKNPLLEALEHLLSGKTEKELHDVDAVAGKNPQQPVGESKDQPKEWAPFENEDLPFIMPEKFQKDFARNPDEQTVFGLDLEKLLFQRSFNTATQKYISHIAMVNNGYRSVDEPVFSQIA</sequence>
<gene>
    <name evidence="1" type="ORF">H9632_06395</name>
</gene>
<dbReference type="RefSeq" id="WP_191703282.1">
    <property type="nucleotide sequence ID" value="NZ_JACSPW010000004.1"/>
</dbReference>
<comment type="caution">
    <text evidence="1">The sequence shown here is derived from an EMBL/GenBank/DDBJ whole genome shotgun (WGS) entry which is preliminary data.</text>
</comment>
<proteinExistence type="predicted"/>
<keyword evidence="2" id="KW-1185">Reference proteome</keyword>
<name>A0ABR8XL71_9BACL</name>
<evidence type="ECO:0000313" key="2">
    <source>
        <dbReference type="Proteomes" id="UP000600565"/>
    </source>
</evidence>
<accession>A0ABR8XL71</accession>
<protein>
    <submittedName>
        <fullName evidence="1">Uncharacterized protein</fullName>
    </submittedName>
</protein>
<organism evidence="1 2">
    <name type="scientific">Solibacillus merdavium</name>
    <dbReference type="NCBI Taxonomy" id="2762218"/>
    <lineage>
        <taxon>Bacteria</taxon>
        <taxon>Bacillati</taxon>
        <taxon>Bacillota</taxon>
        <taxon>Bacilli</taxon>
        <taxon>Bacillales</taxon>
        <taxon>Caryophanaceae</taxon>
        <taxon>Solibacillus</taxon>
    </lineage>
</organism>
<evidence type="ECO:0000313" key="1">
    <source>
        <dbReference type="EMBL" id="MBD8032691.1"/>
    </source>
</evidence>
<dbReference type="Proteomes" id="UP000600565">
    <property type="component" value="Unassembled WGS sequence"/>
</dbReference>
<dbReference type="EMBL" id="JACSPW010000004">
    <property type="protein sequence ID" value="MBD8032691.1"/>
    <property type="molecule type" value="Genomic_DNA"/>
</dbReference>
<reference evidence="1 2" key="1">
    <citation type="submission" date="2020-08" db="EMBL/GenBank/DDBJ databases">
        <title>A Genomic Blueprint of the Chicken Gut Microbiome.</title>
        <authorList>
            <person name="Gilroy R."/>
            <person name="Ravi A."/>
            <person name="Getino M."/>
            <person name="Pursley I."/>
            <person name="Horton D.L."/>
            <person name="Alikhan N.-F."/>
            <person name="Baker D."/>
            <person name="Gharbi K."/>
            <person name="Hall N."/>
            <person name="Watson M."/>
            <person name="Adriaenssens E.M."/>
            <person name="Foster-Nyarko E."/>
            <person name="Jarju S."/>
            <person name="Secka A."/>
            <person name="Antonio M."/>
            <person name="Oren A."/>
            <person name="Chaudhuri R."/>
            <person name="La Ragione R.M."/>
            <person name="Hildebrand F."/>
            <person name="Pallen M.J."/>
        </authorList>
    </citation>
    <scope>NUCLEOTIDE SEQUENCE [LARGE SCALE GENOMIC DNA]</scope>
    <source>
        <strain evidence="1 2">Sa1YVA6</strain>
    </source>
</reference>